<dbReference type="AlphaFoldDB" id="A0A1R3XBW4"/>
<dbReference type="GO" id="GO:0071555">
    <property type="term" value="P:cell wall organization"/>
    <property type="evidence" value="ECO:0007669"/>
    <property type="project" value="UniProtKB-KW"/>
</dbReference>
<dbReference type="InterPro" id="IPR036908">
    <property type="entry name" value="RlpA-like_sf"/>
</dbReference>
<dbReference type="CDD" id="cd14485">
    <property type="entry name" value="mltA_like_LT_A"/>
    <property type="match status" value="1"/>
</dbReference>
<dbReference type="Gene3D" id="2.40.40.10">
    <property type="entry name" value="RlpA-like domain"/>
    <property type="match status" value="1"/>
</dbReference>
<dbReference type="OrthoDB" id="9783686at2"/>
<feature type="domain" description="Lytic transglycosylase MltA" evidence="6">
    <location>
        <begin position="82"/>
        <end position="212"/>
    </location>
</feature>
<evidence type="ECO:0000259" key="6">
    <source>
        <dbReference type="SMART" id="SM00925"/>
    </source>
</evidence>
<dbReference type="PIRSF" id="PIRSF019422">
    <property type="entry name" value="MltA"/>
    <property type="match status" value="1"/>
</dbReference>
<comment type="catalytic activity">
    <reaction evidence="1">
        <text>Exolytic cleavage of the (1-&gt;4)-beta-glycosidic linkage between N-acetylmuramic acid (MurNAc) and N-acetylglucosamine (GlcNAc) residues in peptidoglycan, from either the reducing or the non-reducing ends of the peptidoglycan chains, with concomitant formation of a 1,6-anhydrobond in the MurNAc residue.</text>
        <dbReference type="EC" id="4.2.2.n1"/>
    </reaction>
</comment>
<dbReference type="EMBL" id="FTPR01000002">
    <property type="protein sequence ID" value="SIT88070.1"/>
    <property type="molecule type" value="Genomic_DNA"/>
</dbReference>
<keyword evidence="3" id="KW-0456">Lyase</keyword>
<reference evidence="8" key="1">
    <citation type="submission" date="2017-01" db="EMBL/GenBank/DDBJ databases">
        <authorList>
            <person name="Varghese N."/>
            <person name="Submissions S."/>
        </authorList>
    </citation>
    <scope>NUCLEOTIDE SEQUENCE [LARGE SCALE GENOMIC DNA]</scope>
    <source>
        <strain evidence="8">DSM 29591</strain>
    </source>
</reference>
<dbReference type="GO" id="GO:0004553">
    <property type="term" value="F:hydrolase activity, hydrolyzing O-glycosyl compounds"/>
    <property type="evidence" value="ECO:0007669"/>
    <property type="project" value="InterPro"/>
</dbReference>
<dbReference type="GO" id="GO:0008933">
    <property type="term" value="F:peptidoglycan lytic transglycosylase activity"/>
    <property type="evidence" value="ECO:0007669"/>
    <property type="project" value="TreeGrafter"/>
</dbReference>
<dbReference type="PANTHER" id="PTHR30124:SF0">
    <property type="entry name" value="MEMBRANE-BOUND LYTIC MUREIN TRANSGLYCOSYLASE A"/>
    <property type="match status" value="1"/>
</dbReference>
<dbReference type="STRING" id="287098.SAMN05421665_2611"/>
<dbReference type="InterPro" id="IPR010611">
    <property type="entry name" value="3D_dom"/>
</dbReference>
<proteinExistence type="predicted"/>
<dbReference type="SMART" id="SM00925">
    <property type="entry name" value="MltA"/>
    <property type="match status" value="1"/>
</dbReference>
<dbReference type="EC" id="4.2.2.n1" evidence="2"/>
<dbReference type="GO" id="GO:0009253">
    <property type="term" value="P:peptidoglycan catabolic process"/>
    <property type="evidence" value="ECO:0007669"/>
    <property type="project" value="TreeGrafter"/>
</dbReference>
<evidence type="ECO:0000313" key="7">
    <source>
        <dbReference type="EMBL" id="SIT88070.1"/>
    </source>
</evidence>
<protein>
    <recommendedName>
        <fullName evidence="2">peptidoglycan lytic exotransglycosylase</fullName>
        <ecNumber evidence="2">4.2.2.n1</ecNumber>
    </recommendedName>
    <alternativeName>
        <fullName evidence="5">Murein hydrolase A</fullName>
    </alternativeName>
</protein>
<dbReference type="Proteomes" id="UP000186997">
    <property type="component" value="Unassembled WGS sequence"/>
</dbReference>
<dbReference type="InterPro" id="IPR026044">
    <property type="entry name" value="MltA"/>
</dbReference>
<evidence type="ECO:0000256" key="5">
    <source>
        <dbReference type="ARBA" id="ARBA00030918"/>
    </source>
</evidence>
<dbReference type="Pfam" id="PF06725">
    <property type="entry name" value="3D"/>
    <property type="match status" value="1"/>
</dbReference>
<gene>
    <name evidence="7" type="ORF">SAMN05421665_2611</name>
</gene>
<evidence type="ECO:0000256" key="2">
    <source>
        <dbReference type="ARBA" id="ARBA00012587"/>
    </source>
</evidence>
<organism evidence="7 8">
    <name type="scientific">Yoonia rosea</name>
    <dbReference type="NCBI Taxonomy" id="287098"/>
    <lineage>
        <taxon>Bacteria</taxon>
        <taxon>Pseudomonadati</taxon>
        <taxon>Pseudomonadota</taxon>
        <taxon>Alphaproteobacteria</taxon>
        <taxon>Rhodobacterales</taxon>
        <taxon>Paracoccaceae</taxon>
        <taxon>Yoonia</taxon>
    </lineage>
</organism>
<dbReference type="GO" id="GO:0009254">
    <property type="term" value="P:peptidoglycan turnover"/>
    <property type="evidence" value="ECO:0007669"/>
    <property type="project" value="InterPro"/>
</dbReference>
<evidence type="ECO:0000256" key="1">
    <source>
        <dbReference type="ARBA" id="ARBA00001420"/>
    </source>
</evidence>
<name>A0A1R3XBW4_9RHOB</name>
<evidence type="ECO:0000256" key="3">
    <source>
        <dbReference type="ARBA" id="ARBA00023239"/>
    </source>
</evidence>
<evidence type="ECO:0000256" key="4">
    <source>
        <dbReference type="ARBA" id="ARBA00023316"/>
    </source>
</evidence>
<dbReference type="PANTHER" id="PTHR30124">
    <property type="entry name" value="MEMBRANE-BOUND LYTIC MUREIN TRANSGLYCOSYLASE A"/>
    <property type="match status" value="1"/>
</dbReference>
<evidence type="ECO:0000313" key="8">
    <source>
        <dbReference type="Proteomes" id="UP000186997"/>
    </source>
</evidence>
<keyword evidence="4" id="KW-0961">Cell wall biogenesis/degradation</keyword>
<dbReference type="GO" id="GO:0019867">
    <property type="term" value="C:outer membrane"/>
    <property type="evidence" value="ECO:0007669"/>
    <property type="project" value="InterPro"/>
</dbReference>
<dbReference type="Pfam" id="PF03562">
    <property type="entry name" value="MltA"/>
    <property type="match status" value="1"/>
</dbReference>
<dbReference type="InterPro" id="IPR005300">
    <property type="entry name" value="MltA_B"/>
</dbReference>
<dbReference type="SUPFAM" id="SSF50685">
    <property type="entry name" value="Barwin-like endoglucanases"/>
    <property type="match status" value="1"/>
</dbReference>
<dbReference type="RefSeq" id="WP_076660665.1">
    <property type="nucleotide sequence ID" value="NZ_FTPR01000002.1"/>
</dbReference>
<sequence length="313" mass="34509">MAEPRYTTLAFDQLKGWRDDNHQAAFDVFKTTCGDMDGPAWATLHEIARADPAPRGFFEEFFRPVLIEDGDPTLFTGYYEPELTGSRERGEPYRYPIYTRPDDLNHARREIDQDGILANRGLELAWLTDPVDVFFLQVQGSGRIRLPDGSMMRVGFGGKNGRPYTSIGKLLVARGVFGPDQVSADAIRDWVHANGEAGRALLLENESYVFFREVSEIPAHQGPLGTMNRSITAGRSIAIDPAFVPLGAPVWIEKDGDLPMQRLMIAQDTGGAIKGAQRADIFFGTGPEAGLRAGRIKDGGRMVVLLPAQLVES</sequence>
<dbReference type="CDD" id="cd14668">
    <property type="entry name" value="mlta_B"/>
    <property type="match status" value="1"/>
</dbReference>
<keyword evidence="8" id="KW-1185">Reference proteome</keyword>
<accession>A0A1R3XBW4</accession>
<dbReference type="Gene3D" id="2.40.240.50">
    <property type="entry name" value="Barwin-like endoglucanases"/>
    <property type="match status" value="1"/>
</dbReference>